<dbReference type="EMBL" id="CP165727">
    <property type="protein sequence ID" value="XDV66305.1"/>
    <property type="molecule type" value="Genomic_DNA"/>
</dbReference>
<evidence type="ECO:0000313" key="1">
    <source>
        <dbReference type="EMBL" id="XDV66305.1"/>
    </source>
</evidence>
<organism evidence="1">
    <name type="scientific">Streptomyces sp. R33</name>
    <dbReference type="NCBI Taxonomy" id="3238629"/>
    <lineage>
        <taxon>Bacteria</taxon>
        <taxon>Bacillati</taxon>
        <taxon>Actinomycetota</taxon>
        <taxon>Actinomycetes</taxon>
        <taxon>Kitasatosporales</taxon>
        <taxon>Streptomycetaceae</taxon>
        <taxon>Streptomyces</taxon>
    </lineage>
</organism>
<dbReference type="AlphaFoldDB" id="A0AB39Y8E3"/>
<dbReference type="RefSeq" id="WP_369778830.1">
    <property type="nucleotide sequence ID" value="NZ_CP165727.1"/>
</dbReference>
<evidence type="ECO:0008006" key="2">
    <source>
        <dbReference type="Google" id="ProtNLM"/>
    </source>
</evidence>
<reference evidence="1" key="1">
    <citation type="submission" date="2024-08" db="EMBL/GenBank/DDBJ databases">
        <authorList>
            <person name="Yu S.T."/>
        </authorList>
    </citation>
    <scope>NUCLEOTIDE SEQUENCE</scope>
    <source>
        <strain evidence="1">R33</strain>
    </source>
</reference>
<gene>
    <name evidence="1" type="ORF">AB5J51_26970</name>
</gene>
<accession>A0AB39Y8E3</accession>
<protein>
    <recommendedName>
        <fullName evidence="2">Tip attachment protein J domain-containing protein</fullName>
    </recommendedName>
</protein>
<sequence length="892" mass="93000">MWTDATNVLSQKDALRYAWGRRAEGSRTDPAAAAIVLRDPDGIYSGRNPRSPYYGQLGRNTPVRISHGGASVALVIPPDVQGRATTTDTAALDITGDIDVRADLTPSQWGGITELGAWEVMGKYGGISQVSWGLFVLDDGQVSLRWSADGIAVLSRSSTLPVPFAPGQRGAIRATLDVNNGAAGHTVVFYTSDTLSGTWTQLGDPVVTAGTTSIFNSTASLEVGDISALGFADISREIHAIEVRNGIAGSAVANPNFAAQASGTTSFADAAGRTWSLAGGVQITSRRTRAVLEASSWVPRWGASGVDVTTPVTAAGVLRRLGRGAKPLASALRRRLPTGDPIAYWPLEDGRDATQGASPIAGCPPLRVAGFSFGQDASCPGSAALPTVSAGATMQARVPSATTSSGWTISMVYQLDTAPAVVAAAGFLAFTATGTAAHGIVVGFTSPNVIVDFYDPLGNLLTSTSFSNAGLIGPDRWIRMDFTAEYIGPHTNFTAVFVATDGSQQALSTTALAGTPGIVEDVASVIGVGLSDMAIGHLTVFDTPAVSIWDGSESGYDSETAGARLVRLGDEEGVPVAVADSVGTDTAMGPQRPATLLDLVGACEAADGGILYEDRERAGLVYRTRSTLCNQTPRVTIPYAQLAPPLEPTDDDKLIRNDRTVSRDRGSSARAVLTTGALSTALPPDGVGVYDDSQTLTVHSDDQLPDIASWLLHLGTWDEARYPKVRIYLHKYPALIPAVCSLRPGDVIRITGLPDWLPPGPLDLMVEGAEEEWKTFEWTIDLSCSPAGMWSVGVLDDATLGRLDTDGSQLASGVTSTATSLSVTTTAGQIWTTDSADRPFDIRVGGEVMTVTNVVGASSPQTFTVTRSVNGIVKAHSSGASVALATPTILAL</sequence>
<name>A0AB39Y8E3_9ACTN</name>
<proteinExistence type="predicted"/>